<sequence>MKNKVLLLGLLSILIGNAQEFAGNWNGQLGPLPLNLNFEQVELGYVGKLQSPKQSKNYASLDEVKINGDSISFKLSAFQIVYKGIKKGDLIEGTFTQGGMSNALSLKKGLYLNQASRPQTPKAPFDYKIEEVSFKNKTAGDIKLSGTLTLPKIVKNPPVAILISGSGPQDRDETLLDHKPFAVIADYFAKNGIAVLRYDDRGTAKSQGDHSTATSADFATDVYAAVAFLKKRKDINTSQIGLIGHSEGGMIAPMVIADHPKDIAFFISMAGTGTTGVQVLKTQIRKSALLQGQPEAAVEEGMKIMDAVIDEMAKEGVKDLSIDQRKKIILKTIETKRSQVDPLIAAEYSDQTAQSLADQFSTDWFVYFMNYNPVDDVAKIKVPTLIMNGSIDFQVIPEINVPPVEKALKGSGNNDVTVKIFPGLNHLFQNATTGAGSEYFEIEETIAPVVLETMATWINKRF</sequence>
<dbReference type="GO" id="GO:0006508">
    <property type="term" value="P:proteolysis"/>
    <property type="evidence" value="ECO:0007669"/>
    <property type="project" value="InterPro"/>
</dbReference>
<evidence type="ECO:0000256" key="1">
    <source>
        <dbReference type="ARBA" id="ARBA00022801"/>
    </source>
</evidence>
<dbReference type="Proteomes" id="UP000029221">
    <property type="component" value="Unassembled WGS sequence"/>
</dbReference>
<dbReference type="STRING" id="319236.BST91_12885"/>
<evidence type="ECO:0000313" key="5">
    <source>
        <dbReference type="Proteomes" id="UP000029221"/>
    </source>
</evidence>
<proteinExistence type="predicted"/>
<reference evidence="4" key="1">
    <citation type="journal article" date="2014" name="Genome Announc.">
        <title>Draft Genome Sequences of Marine Flavobacterium Nonlabens Strains NR17, NR24, NR27, NR32, NR33, and Ara13.</title>
        <authorList>
            <person name="Nakanishi M."/>
            <person name="Meirelles P."/>
            <person name="Suzuki R."/>
            <person name="Takatani N."/>
            <person name="Mino S."/>
            <person name="Suda W."/>
            <person name="Oshima K."/>
            <person name="Hattori M."/>
            <person name="Ohkuma M."/>
            <person name="Hosokawa M."/>
            <person name="Miyashita K."/>
            <person name="Thompson F.L."/>
            <person name="Niwa A."/>
            <person name="Sawabe T."/>
            <person name="Sawabe T."/>
        </authorList>
    </citation>
    <scope>NUCLEOTIDE SEQUENCE [LARGE SCALE GENOMIC DNA]</scope>
    <source>
        <strain evidence="4">JCM 19294</strain>
    </source>
</reference>
<dbReference type="PROSITE" id="PS00708">
    <property type="entry name" value="PRO_ENDOPEP_SER"/>
    <property type="match status" value="1"/>
</dbReference>
<dbReference type="Pfam" id="PF12146">
    <property type="entry name" value="Hydrolase_4"/>
    <property type="match status" value="1"/>
</dbReference>
<dbReference type="InterPro" id="IPR022742">
    <property type="entry name" value="Hydrolase_4"/>
</dbReference>
<dbReference type="PANTHER" id="PTHR43265:SF1">
    <property type="entry name" value="ESTERASE ESTD"/>
    <property type="match status" value="1"/>
</dbReference>
<name>A0A090Q067_9FLAO</name>
<dbReference type="SUPFAM" id="SSF53474">
    <property type="entry name" value="alpha/beta-Hydrolases"/>
    <property type="match status" value="1"/>
</dbReference>
<feature type="signal peptide" evidence="2">
    <location>
        <begin position="1"/>
        <end position="18"/>
    </location>
</feature>
<evidence type="ECO:0000313" key="4">
    <source>
        <dbReference type="EMBL" id="GAK95562.1"/>
    </source>
</evidence>
<dbReference type="GO" id="GO:0052689">
    <property type="term" value="F:carboxylic ester hydrolase activity"/>
    <property type="evidence" value="ECO:0007669"/>
    <property type="project" value="TreeGrafter"/>
</dbReference>
<dbReference type="GO" id="GO:0004252">
    <property type="term" value="F:serine-type endopeptidase activity"/>
    <property type="evidence" value="ECO:0007669"/>
    <property type="project" value="InterPro"/>
</dbReference>
<keyword evidence="2" id="KW-0732">Signal</keyword>
<dbReference type="RefSeq" id="WP_042276123.1">
    <property type="nucleotide sequence ID" value="NZ_BBML01000001.1"/>
</dbReference>
<accession>A0A090Q067</accession>
<dbReference type="PANTHER" id="PTHR43265">
    <property type="entry name" value="ESTERASE ESTD"/>
    <property type="match status" value="1"/>
</dbReference>
<dbReference type="eggNOG" id="COG1073">
    <property type="taxonomic scope" value="Bacteria"/>
</dbReference>
<keyword evidence="5" id="KW-1185">Reference proteome</keyword>
<dbReference type="InterPro" id="IPR002471">
    <property type="entry name" value="Pept_S9_AS"/>
</dbReference>
<dbReference type="InterPro" id="IPR029058">
    <property type="entry name" value="AB_hydrolase_fold"/>
</dbReference>
<comment type="caution">
    <text evidence="4">The sequence shown here is derived from an EMBL/GenBank/DDBJ whole genome shotgun (WGS) entry which is preliminary data.</text>
</comment>
<evidence type="ECO:0000256" key="2">
    <source>
        <dbReference type="SAM" id="SignalP"/>
    </source>
</evidence>
<gene>
    <name evidence="4" type="ORF">JCM19294_2344</name>
</gene>
<protein>
    <recommendedName>
        <fullName evidence="3">Serine aminopeptidase S33 domain-containing protein</fullName>
    </recommendedName>
</protein>
<feature type="chain" id="PRO_5001861708" description="Serine aminopeptidase S33 domain-containing protein" evidence="2">
    <location>
        <begin position="19"/>
        <end position="462"/>
    </location>
</feature>
<dbReference type="EMBL" id="BBML01000001">
    <property type="protein sequence ID" value="GAK95562.1"/>
    <property type="molecule type" value="Genomic_DNA"/>
</dbReference>
<dbReference type="InterPro" id="IPR053145">
    <property type="entry name" value="AB_hydrolase_Est10"/>
</dbReference>
<feature type="domain" description="Serine aminopeptidase S33" evidence="3">
    <location>
        <begin position="182"/>
        <end position="428"/>
    </location>
</feature>
<organism evidence="4 5">
    <name type="scientific">Nonlabens tegetincola</name>
    <dbReference type="NCBI Taxonomy" id="323273"/>
    <lineage>
        <taxon>Bacteria</taxon>
        <taxon>Pseudomonadati</taxon>
        <taxon>Bacteroidota</taxon>
        <taxon>Flavobacteriia</taxon>
        <taxon>Flavobacteriales</taxon>
        <taxon>Flavobacteriaceae</taxon>
        <taxon>Nonlabens</taxon>
    </lineage>
</organism>
<evidence type="ECO:0000259" key="3">
    <source>
        <dbReference type="Pfam" id="PF12146"/>
    </source>
</evidence>
<dbReference type="AlphaFoldDB" id="A0A090Q067"/>
<keyword evidence="1" id="KW-0378">Hydrolase</keyword>
<dbReference type="Gene3D" id="3.40.50.1820">
    <property type="entry name" value="alpha/beta hydrolase"/>
    <property type="match status" value="1"/>
</dbReference>